<dbReference type="OrthoDB" id="5820658at2759"/>
<proteinExistence type="predicted"/>
<feature type="transmembrane region" description="Helical" evidence="1">
    <location>
        <begin position="84"/>
        <end position="106"/>
    </location>
</feature>
<evidence type="ECO:0000313" key="3">
    <source>
        <dbReference type="WBParaSite" id="HCON_00127400-00001"/>
    </source>
</evidence>
<keyword evidence="1" id="KW-1133">Transmembrane helix</keyword>
<organism evidence="2 3">
    <name type="scientific">Haemonchus contortus</name>
    <name type="common">Barber pole worm</name>
    <dbReference type="NCBI Taxonomy" id="6289"/>
    <lineage>
        <taxon>Eukaryota</taxon>
        <taxon>Metazoa</taxon>
        <taxon>Ecdysozoa</taxon>
        <taxon>Nematoda</taxon>
        <taxon>Chromadorea</taxon>
        <taxon>Rhabditida</taxon>
        <taxon>Rhabditina</taxon>
        <taxon>Rhabditomorpha</taxon>
        <taxon>Strongyloidea</taxon>
        <taxon>Trichostrongylidae</taxon>
        <taxon>Haemonchus</taxon>
    </lineage>
</organism>
<keyword evidence="1" id="KW-0472">Membrane</keyword>
<feature type="transmembrane region" description="Helical" evidence="1">
    <location>
        <begin position="16"/>
        <end position="41"/>
    </location>
</feature>
<protein>
    <submittedName>
        <fullName evidence="3">G protein-coupled receptor</fullName>
    </submittedName>
</protein>
<evidence type="ECO:0000256" key="1">
    <source>
        <dbReference type="SAM" id="Phobius"/>
    </source>
</evidence>
<dbReference type="SUPFAM" id="SSF81321">
    <property type="entry name" value="Family A G protein-coupled receptor-like"/>
    <property type="match status" value="1"/>
</dbReference>
<feature type="transmembrane region" description="Helical" evidence="1">
    <location>
        <begin position="53"/>
        <end position="78"/>
    </location>
</feature>
<dbReference type="Proteomes" id="UP000025227">
    <property type="component" value="Unplaced"/>
</dbReference>
<reference evidence="3" key="1">
    <citation type="submission" date="2020-12" db="UniProtKB">
        <authorList>
            <consortium name="WormBaseParasite"/>
        </authorList>
    </citation>
    <scope>IDENTIFICATION</scope>
    <source>
        <strain evidence="3">MHco3</strain>
    </source>
</reference>
<keyword evidence="1" id="KW-0812">Transmembrane</keyword>
<name>A0A7I5EBS3_HAECO</name>
<accession>A0A7I5EBS3</accession>
<sequence>APVLLSASDAIYDTSIFFIGLVYRVTALVLCLCGYVFMFYTIRRKGARAEFKILLHGVCLVVVLTAVIISSFCIRYRIGASYRLIRAAFLTLMLWIPCTNILVTIYTTKSLHSRIFNPLLPDKTSVAAMIQLHRTSTRSNAWQTYHKS</sequence>
<dbReference type="WBParaSite" id="HCON_00127400-00001">
    <property type="protein sequence ID" value="HCON_00127400-00001"/>
    <property type="gene ID" value="HCON_00127400"/>
</dbReference>
<keyword evidence="2" id="KW-1185">Reference proteome</keyword>
<evidence type="ECO:0000313" key="2">
    <source>
        <dbReference type="Proteomes" id="UP000025227"/>
    </source>
</evidence>
<dbReference type="AlphaFoldDB" id="A0A7I5EBS3"/>